<evidence type="ECO:0000313" key="13">
    <source>
        <dbReference type="EMBL" id="OCB90677.1"/>
    </source>
</evidence>
<comment type="caution">
    <text evidence="13">The sequence shown here is derived from an EMBL/GenBank/DDBJ whole genome shotgun (WGS) entry which is preliminary data.</text>
</comment>
<dbReference type="GO" id="GO:0000149">
    <property type="term" value="F:SNARE binding"/>
    <property type="evidence" value="ECO:0007669"/>
    <property type="project" value="TreeGrafter"/>
</dbReference>
<dbReference type="CDD" id="cd15845">
    <property type="entry name" value="SNARE_syntaxin16"/>
    <property type="match status" value="1"/>
</dbReference>
<keyword evidence="14" id="KW-1185">Reference proteome</keyword>
<dbReference type="GO" id="GO:0006886">
    <property type="term" value="P:intracellular protein transport"/>
    <property type="evidence" value="ECO:0007669"/>
    <property type="project" value="InterPro"/>
</dbReference>
<evidence type="ECO:0000256" key="7">
    <source>
        <dbReference type="ARBA" id="ARBA00023034"/>
    </source>
</evidence>
<dbReference type="SUPFAM" id="SSF47661">
    <property type="entry name" value="t-snare proteins"/>
    <property type="match status" value="1"/>
</dbReference>
<feature type="transmembrane region" description="Helical" evidence="11">
    <location>
        <begin position="342"/>
        <end position="358"/>
    </location>
</feature>
<comment type="subcellular location">
    <subcellularLocation>
        <location evidence="1">Golgi apparatus membrane</location>
        <topology evidence="1">Single-pass type IV membrane protein</topology>
    </subcellularLocation>
</comment>
<evidence type="ECO:0000313" key="14">
    <source>
        <dbReference type="Proteomes" id="UP000757232"/>
    </source>
</evidence>
<dbReference type="GO" id="GO:0031201">
    <property type="term" value="C:SNARE complex"/>
    <property type="evidence" value="ECO:0007669"/>
    <property type="project" value="TreeGrafter"/>
</dbReference>
<comment type="similarity">
    <text evidence="2">Belongs to the syntaxin family.</text>
</comment>
<name>A0A9Q5N8I7_SANBA</name>
<gene>
    <name evidence="13" type="ORF">A7U60_g2112</name>
</gene>
<feature type="region of interest" description="Disordered" evidence="10">
    <location>
        <begin position="147"/>
        <end position="174"/>
    </location>
</feature>
<evidence type="ECO:0000256" key="6">
    <source>
        <dbReference type="ARBA" id="ARBA00022989"/>
    </source>
</evidence>
<evidence type="ECO:0000259" key="12">
    <source>
        <dbReference type="PROSITE" id="PS50192"/>
    </source>
</evidence>
<evidence type="ECO:0000256" key="11">
    <source>
        <dbReference type="SAM" id="Phobius"/>
    </source>
</evidence>
<dbReference type="GO" id="GO:0005484">
    <property type="term" value="F:SNAP receptor activity"/>
    <property type="evidence" value="ECO:0007669"/>
    <property type="project" value="InterPro"/>
</dbReference>
<dbReference type="Pfam" id="PF05739">
    <property type="entry name" value="SNARE"/>
    <property type="match status" value="1"/>
</dbReference>
<evidence type="ECO:0000256" key="10">
    <source>
        <dbReference type="SAM" id="MobiDB-lite"/>
    </source>
</evidence>
<keyword evidence="9 11" id="KW-0472">Membrane</keyword>
<accession>A0A9Q5N8I7</accession>
<keyword evidence="6 11" id="KW-1133">Transmembrane helix</keyword>
<evidence type="ECO:0000256" key="5">
    <source>
        <dbReference type="ARBA" id="ARBA00022927"/>
    </source>
</evidence>
<dbReference type="GO" id="GO:0048278">
    <property type="term" value="P:vesicle docking"/>
    <property type="evidence" value="ECO:0007669"/>
    <property type="project" value="TreeGrafter"/>
</dbReference>
<evidence type="ECO:0000256" key="1">
    <source>
        <dbReference type="ARBA" id="ARBA00004409"/>
    </source>
</evidence>
<dbReference type="PANTHER" id="PTHR19957">
    <property type="entry name" value="SYNTAXIN"/>
    <property type="match status" value="1"/>
</dbReference>
<dbReference type="SMART" id="SM00397">
    <property type="entry name" value="t_SNARE"/>
    <property type="match status" value="1"/>
</dbReference>
<dbReference type="GO" id="GO:0000139">
    <property type="term" value="C:Golgi membrane"/>
    <property type="evidence" value="ECO:0007669"/>
    <property type="project" value="UniProtKB-SubCell"/>
</dbReference>
<dbReference type="InterPro" id="IPR045242">
    <property type="entry name" value="Syntaxin"/>
</dbReference>
<dbReference type="GO" id="GO:0006906">
    <property type="term" value="P:vesicle fusion"/>
    <property type="evidence" value="ECO:0007669"/>
    <property type="project" value="TreeGrafter"/>
</dbReference>
<dbReference type="InterPro" id="IPR006012">
    <property type="entry name" value="Syntaxin/epimorphin_CS"/>
</dbReference>
<evidence type="ECO:0000256" key="9">
    <source>
        <dbReference type="ARBA" id="ARBA00023136"/>
    </source>
</evidence>
<proteinExistence type="inferred from homology"/>
<feature type="region of interest" description="Disordered" evidence="10">
    <location>
        <begin position="26"/>
        <end position="51"/>
    </location>
</feature>
<dbReference type="OrthoDB" id="10251371at2759"/>
<evidence type="ECO:0000256" key="4">
    <source>
        <dbReference type="ARBA" id="ARBA00022692"/>
    </source>
</evidence>
<dbReference type="AlphaFoldDB" id="A0A9Q5N8I7"/>
<dbReference type="Gene3D" id="1.20.58.70">
    <property type="match status" value="1"/>
</dbReference>
<protein>
    <submittedName>
        <fullName evidence="13">t-SNARE</fullName>
    </submittedName>
</protein>
<feature type="compositionally biased region" description="Basic residues" evidence="10">
    <location>
        <begin position="445"/>
        <end position="459"/>
    </location>
</feature>
<keyword evidence="8" id="KW-0175">Coiled coil</keyword>
<evidence type="ECO:0000256" key="2">
    <source>
        <dbReference type="ARBA" id="ARBA00009063"/>
    </source>
</evidence>
<keyword evidence="4 11" id="KW-0812">Transmembrane</keyword>
<dbReference type="PROSITE" id="PS00914">
    <property type="entry name" value="SYNTAXIN"/>
    <property type="match status" value="1"/>
</dbReference>
<feature type="compositionally biased region" description="Low complexity" evidence="10">
    <location>
        <begin position="367"/>
        <end position="379"/>
    </location>
</feature>
<dbReference type="PROSITE" id="PS50192">
    <property type="entry name" value="T_SNARE"/>
    <property type="match status" value="1"/>
</dbReference>
<dbReference type="InterPro" id="IPR010989">
    <property type="entry name" value="SNARE"/>
</dbReference>
<dbReference type="PANTHER" id="PTHR19957:SF83">
    <property type="entry name" value="SYNTAXIN-16"/>
    <property type="match status" value="1"/>
</dbReference>
<evidence type="ECO:0000256" key="3">
    <source>
        <dbReference type="ARBA" id="ARBA00022448"/>
    </source>
</evidence>
<keyword evidence="5" id="KW-0653">Protein transport</keyword>
<dbReference type="EMBL" id="LNZH02000122">
    <property type="protein sequence ID" value="OCB90677.1"/>
    <property type="molecule type" value="Genomic_DNA"/>
</dbReference>
<dbReference type="InterPro" id="IPR000727">
    <property type="entry name" value="T_SNARE_dom"/>
</dbReference>
<feature type="region of interest" description="Disordered" evidence="10">
    <location>
        <begin position="367"/>
        <end position="392"/>
    </location>
</feature>
<keyword evidence="7" id="KW-0333">Golgi apparatus</keyword>
<dbReference type="Proteomes" id="UP000757232">
    <property type="component" value="Unassembled WGS sequence"/>
</dbReference>
<evidence type="ECO:0000256" key="8">
    <source>
        <dbReference type="ARBA" id="ARBA00023054"/>
    </source>
</evidence>
<feature type="region of interest" description="Disordered" evidence="10">
    <location>
        <begin position="427"/>
        <end position="459"/>
    </location>
</feature>
<reference evidence="13" key="1">
    <citation type="submission" date="2016-06" db="EMBL/GenBank/DDBJ databases">
        <title>Draft Genome sequence of the fungus Inonotus baumii.</title>
        <authorList>
            <person name="Zhu H."/>
            <person name="Lin W."/>
        </authorList>
    </citation>
    <scope>NUCLEOTIDE SEQUENCE</scope>
    <source>
        <strain evidence="13">821</strain>
    </source>
</reference>
<feature type="domain" description="T-SNARE coiled-coil homology" evidence="12">
    <location>
        <begin position="267"/>
        <end position="329"/>
    </location>
</feature>
<organism evidence="13 14">
    <name type="scientific">Sanghuangporus baumii</name>
    <name type="common">Phellinus baumii</name>
    <dbReference type="NCBI Taxonomy" id="108892"/>
    <lineage>
        <taxon>Eukaryota</taxon>
        <taxon>Fungi</taxon>
        <taxon>Dikarya</taxon>
        <taxon>Basidiomycota</taxon>
        <taxon>Agaricomycotina</taxon>
        <taxon>Agaricomycetes</taxon>
        <taxon>Hymenochaetales</taxon>
        <taxon>Hymenochaetaceae</taxon>
        <taxon>Sanghuangporus</taxon>
    </lineage>
</organism>
<keyword evidence="3" id="KW-0813">Transport</keyword>
<sequence length="459" mass="51107">MAAASAPTTRSRTLLFLSYRDSTARSSTTRTNPFLPHSDAFHHDDDDDDEHQQLISHADSEPGHVALDVTSTLPPRWVDISDQVHDILAATQQKISVLERLHAKHVLPGFADRSAEEREIEAVTTDITRDFRRCQSLIQSIPALCDQQQQQQHRHTFPPRSQTQAQQSRHEKLAAQNVQRALAAKVQELSASFRKKQRVYLETLQGHAIKNQDLLVASGALTLKGPEGMSDVDEDMRIASQNQNQSSFLQQPQLQEQEQAQAQEDIDATVLTRTREISEIAKSISSLAELFKDLQTLVIDQGTLLDSVEYNIEQTSVEMQEAVSELKFAEGYQRNTGRRKCILLLLLICFGLVVVLIFKPKRHAARTAPASSPAVSADSKTGTDGLPPIPVDVTPLNPEVIGEVESIGGRRHARSEIPLRFNRQVDDNVDSDLGDLGVSGPETRPRRRIQARRPRAAYG</sequence>